<evidence type="ECO:0000256" key="2">
    <source>
        <dbReference type="ARBA" id="ARBA00023125"/>
    </source>
</evidence>
<dbReference type="InterPro" id="IPR010982">
    <property type="entry name" value="Lambda_DNA-bd_dom_sf"/>
</dbReference>
<dbReference type="SMART" id="SM00354">
    <property type="entry name" value="HTH_LACI"/>
    <property type="match status" value="1"/>
</dbReference>
<dbReference type="GO" id="GO:0000976">
    <property type="term" value="F:transcription cis-regulatory region binding"/>
    <property type="evidence" value="ECO:0007669"/>
    <property type="project" value="TreeGrafter"/>
</dbReference>
<dbReference type="Pfam" id="PF00356">
    <property type="entry name" value="LacI"/>
    <property type="match status" value="1"/>
</dbReference>
<dbReference type="EMBL" id="BMDH01000001">
    <property type="protein sequence ID" value="GGI12778.1"/>
    <property type="molecule type" value="Genomic_DNA"/>
</dbReference>
<comment type="caution">
    <text evidence="5">The sequence shown here is derived from an EMBL/GenBank/DDBJ whole genome shotgun (WGS) entry which is preliminary data.</text>
</comment>
<proteinExistence type="predicted"/>
<dbReference type="PROSITE" id="PS50932">
    <property type="entry name" value="HTH_LACI_2"/>
    <property type="match status" value="1"/>
</dbReference>
<keyword evidence="1" id="KW-0805">Transcription regulation</keyword>
<dbReference type="Gene3D" id="1.10.260.40">
    <property type="entry name" value="lambda repressor-like DNA-binding domains"/>
    <property type="match status" value="1"/>
</dbReference>
<evidence type="ECO:0000313" key="5">
    <source>
        <dbReference type="EMBL" id="GGI12778.1"/>
    </source>
</evidence>
<dbReference type="Pfam" id="PF13377">
    <property type="entry name" value="Peripla_BP_3"/>
    <property type="match status" value="1"/>
</dbReference>
<dbReference type="InterPro" id="IPR000843">
    <property type="entry name" value="HTH_LacI"/>
</dbReference>
<dbReference type="InterPro" id="IPR028082">
    <property type="entry name" value="Peripla_BP_I"/>
</dbReference>
<gene>
    <name evidence="5" type="ORF">GCM10007377_02660</name>
</gene>
<dbReference type="GO" id="GO:0003700">
    <property type="term" value="F:DNA-binding transcription factor activity"/>
    <property type="evidence" value="ECO:0007669"/>
    <property type="project" value="TreeGrafter"/>
</dbReference>
<dbReference type="PANTHER" id="PTHR30146:SF138">
    <property type="entry name" value="TRANSCRIPTIONAL REGULATORY PROTEIN"/>
    <property type="match status" value="1"/>
</dbReference>
<dbReference type="SUPFAM" id="SSF47413">
    <property type="entry name" value="lambda repressor-like DNA-binding domains"/>
    <property type="match status" value="1"/>
</dbReference>
<keyword evidence="2" id="KW-0238">DNA-binding</keyword>
<dbReference type="Proteomes" id="UP000619536">
    <property type="component" value="Unassembled WGS sequence"/>
</dbReference>
<feature type="domain" description="HTH lacI-type" evidence="4">
    <location>
        <begin position="3"/>
        <end position="57"/>
    </location>
</feature>
<reference evidence="5" key="2">
    <citation type="submission" date="2020-09" db="EMBL/GenBank/DDBJ databases">
        <authorList>
            <person name="Sun Q."/>
            <person name="Sedlacek I."/>
        </authorList>
    </citation>
    <scope>NUCLEOTIDE SEQUENCE</scope>
    <source>
        <strain evidence="5">CCM 8606</strain>
    </source>
</reference>
<dbReference type="Gene3D" id="3.40.50.2300">
    <property type="match status" value="2"/>
</dbReference>
<dbReference type="CDD" id="cd01392">
    <property type="entry name" value="HTH_LacI"/>
    <property type="match status" value="1"/>
</dbReference>
<sequence>MKPTIADVAQLAGVSQATVSRALRGVDSVTPTTRQKVLQAAEQLHFTLSKHASSLASGKNMRVMLLTSGKLNQWFNANVLQGIYDVLNPAGYDIAPSYIITQQDAIDFFRHLPNVGNVDAMIIASFQVDNQMRAYLQQTDIPVIGVDIPAQSYGNASIGIDNVDGMRKAVQLLRSLGHSTIGFVTDYMPADMVYSTVERAHIFEQVAQEYGLDQRHAPIISLSEYDHFTSNEQIANELVSRILGLEQRPTALCVQTDASAIAVIKALRNQGIRVPEDMSVVGFDDADIADIADLTTLRQDPYAMGVIAAKKTLDLLHGVELAHPHELLPARIILRSTTQLAKGLA</sequence>
<protein>
    <submittedName>
        <fullName evidence="5">LacI family transcriptional regulator</fullName>
    </submittedName>
</protein>
<dbReference type="CDD" id="cd06267">
    <property type="entry name" value="PBP1_LacI_sugar_binding-like"/>
    <property type="match status" value="1"/>
</dbReference>
<evidence type="ECO:0000313" key="6">
    <source>
        <dbReference type="Proteomes" id="UP000619536"/>
    </source>
</evidence>
<dbReference type="PANTHER" id="PTHR30146">
    <property type="entry name" value="LACI-RELATED TRANSCRIPTIONAL REPRESSOR"/>
    <property type="match status" value="1"/>
</dbReference>
<evidence type="ECO:0000256" key="3">
    <source>
        <dbReference type="ARBA" id="ARBA00023163"/>
    </source>
</evidence>
<keyword evidence="3" id="KW-0804">Transcription</keyword>
<name>A0A8J3AED4_9BIFI</name>
<dbReference type="RefSeq" id="WP_188354449.1">
    <property type="nucleotide sequence ID" value="NZ_BMDH01000001.1"/>
</dbReference>
<dbReference type="PROSITE" id="PS00356">
    <property type="entry name" value="HTH_LACI_1"/>
    <property type="match status" value="1"/>
</dbReference>
<accession>A0A8J3AED4</accession>
<organism evidence="5 6">
    <name type="scientific">Galliscardovia ingluviei</name>
    <dbReference type="NCBI Taxonomy" id="1769422"/>
    <lineage>
        <taxon>Bacteria</taxon>
        <taxon>Bacillati</taxon>
        <taxon>Actinomycetota</taxon>
        <taxon>Actinomycetes</taxon>
        <taxon>Bifidobacteriales</taxon>
        <taxon>Bifidobacteriaceae</taxon>
        <taxon>Galliscardovia</taxon>
    </lineage>
</organism>
<dbReference type="SUPFAM" id="SSF53822">
    <property type="entry name" value="Periplasmic binding protein-like I"/>
    <property type="match status" value="1"/>
</dbReference>
<reference evidence="5" key="1">
    <citation type="journal article" date="2014" name="Int. J. Syst. Evol. Microbiol.">
        <title>Complete genome sequence of Corynebacterium casei LMG S-19264T (=DSM 44701T), isolated from a smear-ripened cheese.</title>
        <authorList>
            <consortium name="US DOE Joint Genome Institute (JGI-PGF)"/>
            <person name="Walter F."/>
            <person name="Albersmeier A."/>
            <person name="Kalinowski J."/>
            <person name="Ruckert C."/>
        </authorList>
    </citation>
    <scope>NUCLEOTIDE SEQUENCE</scope>
    <source>
        <strain evidence="5">CCM 8606</strain>
    </source>
</reference>
<keyword evidence="6" id="KW-1185">Reference proteome</keyword>
<evidence type="ECO:0000259" key="4">
    <source>
        <dbReference type="PROSITE" id="PS50932"/>
    </source>
</evidence>
<dbReference type="InterPro" id="IPR046335">
    <property type="entry name" value="LacI/GalR-like_sensor"/>
</dbReference>
<dbReference type="AlphaFoldDB" id="A0A8J3AED4"/>
<evidence type="ECO:0000256" key="1">
    <source>
        <dbReference type="ARBA" id="ARBA00023015"/>
    </source>
</evidence>